<evidence type="ECO:0000313" key="2">
    <source>
        <dbReference type="Proteomes" id="UP001177021"/>
    </source>
</evidence>
<keyword evidence="2" id="KW-1185">Reference proteome</keyword>
<dbReference type="Proteomes" id="UP001177021">
    <property type="component" value="Unassembled WGS sequence"/>
</dbReference>
<name>A0ACB0KWU6_TRIPR</name>
<sequence>MEEEESEKRVVRIFVGGIGEAVTADDIRRLFESLGTVQSLETIRTKGRSQAYLDFLSDPKSLSKLFSKYNGCVWKGGKLRLEKAKEHYLDRLKKEWEQDAILSSKPPATDLSTQKEDLEKEKPNAKRILDSNAKTLNIFFPRLRTVKSIPFSGTGKHKYSFQNIKVPPLPVHFCDCEEHCSPFITKREKLSMNAEAENGGINDEEINIMNAVMNRLFEKEKVSNTKHHENKHDYFQSPDALHSNEREVDSVALHSNEREVDSATDDDDDDDDDDGLIINIATKKNKPALTGTRELEKIMESQEWSKKANIAEEEPIEVQKRSNSDPNKGKKRKTLPKSENNEGVSSTTVGKSKMQTHLDELGPGAQPTEPGYDFGESAKVSWSQKSSWKELVGKGGNAAFSASLILPKFDSGKDQQNSDSSCTSSSTNDETEDTDEDETEDMVEDETEDTVEDETEDTIETEDMESDEYLESKPLNAQVIEEPDESQPTNTQVIEEPFEAKPTDTRLIEERVESLPTNTPMMEEPAEAQPNNKQVITEPAETQHNMAPKITGRGASWMKKKSWTQLVNENNSSFSISQILHDITFPEQMATEPILYPVNSNDFKHNGADKNTVNGTFINGFNTREIVPENREHAAGADDIVSAPVVKKTVETSPTDKSHANVQIGDTCSFMRSAASLKEWAKAKASVSGSLKRKRGEK</sequence>
<dbReference type="EMBL" id="CASHSV030000409">
    <property type="protein sequence ID" value="CAJ2661635.1"/>
    <property type="molecule type" value="Genomic_DNA"/>
</dbReference>
<reference evidence="1" key="1">
    <citation type="submission" date="2023-10" db="EMBL/GenBank/DDBJ databases">
        <authorList>
            <person name="Rodriguez Cubillos JULIANA M."/>
            <person name="De Vega J."/>
        </authorList>
    </citation>
    <scope>NUCLEOTIDE SEQUENCE</scope>
</reference>
<gene>
    <name evidence="1" type="ORF">MILVUS5_LOCUS27321</name>
</gene>
<comment type="caution">
    <text evidence="1">The sequence shown here is derived from an EMBL/GenBank/DDBJ whole genome shotgun (WGS) entry which is preliminary data.</text>
</comment>
<evidence type="ECO:0000313" key="1">
    <source>
        <dbReference type="EMBL" id="CAJ2661635.1"/>
    </source>
</evidence>
<protein>
    <submittedName>
        <fullName evidence="1">Uncharacterized protein</fullName>
    </submittedName>
</protein>
<accession>A0ACB0KWU6</accession>
<organism evidence="1 2">
    <name type="scientific">Trifolium pratense</name>
    <name type="common">Red clover</name>
    <dbReference type="NCBI Taxonomy" id="57577"/>
    <lineage>
        <taxon>Eukaryota</taxon>
        <taxon>Viridiplantae</taxon>
        <taxon>Streptophyta</taxon>
        <taxon>Embryophyta</taxon>
        <taxon>Tracheophyta</taxon>
        <taxon>Spermatophyta</taxon>
        <taxon>Magnoliopsida</taxon>
        <taxon>eudicotyledons</taxon>
        <taxon>Gunneridae</taxon>
        <taxon>Pentapetalae</taxon>
        <taxon>rosids</taxon>
        <taxon>fabids</taxon>
        <taxon>Fabales</taxon>
        <taxon>Fabaceae</taxon>
        <taxon>Papilionoideae</taxon>
        <taxon>50 kb inversion clade</taxon>
        <taxon>NPAAA clade</taxon>
        <taxon>Hologalegina</taxon>
        <taxon>IRL clade</taxon>
        <taxon>Trifolieae</taxon>
        <taxon>Trifolium</taxon>
    </lineage>
</organism>
<proteinExistence type="predicted"/>